<dbReference type="InterPro" id="IPR004090">
    <property type="entry name" value="Chemotax_Me-accpt_rcpt"/>
</dbReference>
<dbReference type="SUPFAM" id="SSF58104">
    <property type="entry name" value="Methyl-accepting chemotaxis protein (MCP) signaling domain"/>
    <property type="match status" value="1"/>
</dbReference>
<keyword evidence="5" id="KW-0472">Membrane</keyword>
<proteinExistence type="inferred from homology"/>
<protein>
    <submittedName>
        <fullName evidence="7">Methyl-accepting chemotaxis protein</fullName>
    </submittedName>
</protein>
<evidence type="ECO:0000256" key="2">
    <source>
        <dbReference type="ARBA" id="ARBA00029447"/>
    </source>
</evidence>
<evidence type="ECO:0000256" key="4">
    <source>
        <dbReference type="SAM" id="MobiDB-lite"/>
    </source>
</evidence>
<dbReference type="PANTHER" id="PTHR43531:SF14">
    <property type="entry name" value="METHYL-ACCEPTING CHEMOTAXIS PROTEIN I-RELATED"/>
    <property type="match status" value="1"/>
</dbReference>
<evidence type="ECO:0000256" key="3">
    <source>
        <dbReference type="PROSITE-ProRule" id="PRU00284"/>
    </source>
</evidence>
<evidence type="ECO:0000313" key="8">
    <source>
        <dbReference type="Proteomes" id="UP000887222"/>
    </source>
</evidence>
<comment type="caution">
    <text evidence="7">The sequence shown here is derived from an EMBL/GenBank/DDBJ whole genome shotgun (WGS) entry which is preliminary data.</text>
</comment>
<keyword evidence="5" id="KW-1133">Transmembrane helix</keyword>
<evidence type="ECO:0000256" key="5">
    <source>
        <dbReference type="SAM" id="Phobius"/>
    </source>
</evidence>
<dbReference type="CDD" id="cd11386">
    <property type="entry name" value="MCP_signal"/>
    <property type="match status" value="1"/>
</dbReference>
<dbReference type="Proteomes" id="UP000887222">
    <property type="component" value="Unassembled WGS sequence"/>
</dbReference>
<dbReference type="RefSeq" id="WP_220807302.1">
    <property type="nucleotide sequence ID" value="NZ_BPMK01000004.1"/>
</dbReference>
<feature type="transmembrane region" description="Helical" evidence="5">
    <location>
        <begin position="12"/>
        <end position="32"/>
    </location>
</feature>
<feature type="transmembrane region" description="Helical" evidence="5">
    <location>
        <begin position="188"/>
        <end position="210"/>
    </location>
</feature>
<dbReference type="InterPro" id="IPR047347">
    <property type="entry name" value="YvaQ-like_sensor"/>
</dbReference>
<keyword evidence="1" id="KW-0488">Methylation</keyword>
<organism evidence="7 8">
    <name type="scientific">Noviherbaspirillum aridicola</name>
    <dbReference type="NCBI Taxonomy" id="2849687"/>
    <lineage>
        <taxon>Bacteria</taxon>
        <taxon>Pseudomonadati</taxon>
        <taxon>Pseudomonadota</taxon>
        <taxon>Betaproteobacteria</taxon>
        <taxon>Burkholderiales</taxon>
        <taxon>Oxalobacteraceae</taxon>
        <taxon>Noviherbaspirillum</taxon>
    </lineage>
</organism>
<reference evidence="7 8" key="1">
    <citation type="journal article" date="2022" name="Int. J. Syst. Evol. Microbiol.">
        <title>Noviherbaspirillum aridicola sp. nov., isolated from an arid soil in Pakistan.</title>
        <authorList>
            <person name="Khan I.U."/>
            <person name="Saqib M."/>
            <person name="Amin A."/>
            <person name="Hussain F."/>
            <person name="Li L."/>
            <person name="Liu Y.H."/>
            <person name="Fang B.Z."/>
            <person name="Ahmed I."/>
            <person name="Li W.J."/>
        </authorList>
    </citation>
    <scope>NUCLEOTIDE SEQUENCE [LARGE SCALE GENOMIC DNA]</scope>
    <source>
        <strain evidence="7 8">NCCP-691</strain>
    </source>
</reference>
<dbReference type="Gene3D" id="1.10.287.950">
    <property type="entry name" value="Methyl-accepting chemotaxis protein"/>
    <property type="match status" value="1"/>
</dbReference>
<accession>A0ABQ4Q1S8</accession>
<feature type="region of interest" description="Disordered" evidence="4">
    <location>
        <begin position="281"/>
        <end position="307"/>
    </location>
</feature>
<evidence type="ECO:0000259" key="6">
    <source>
        <dbReference type="PROSITE" id="PS50111"/>
    </source>
</evidence>
<dbReference type="CDD" id="cd19411">
    <property type="entry name" value="MCP2201-like_sensor"/>
    <property type="match status" value="1"/>
</dbReference>
<feature type="domain" description="Methyl-accepting transducer" evidence="6">
    <location>
        <begin position="272"/>
        <end position="501"/>
    </location>
</feature>
<dbReference type="InterPro" id="IPR024478">
    <property type="entry name" value="HlyB_4HB_MCP"/>
</dbReference>
<dbReference type="InterPro" id="IPR051310">
    <property type="entry name" value="MCP_chemotaxis"/>
</dbReference>
<keyword evidence="5" id="KW-0812">Transmembrane</keyword>
<sequence length="579" mass="60777">MKLSRLAIGARLAVGFALVLVLLLVMGGVGILRMSQVEERLENIVGKNYLKTELVSTMAESVHVVARVSRTVVLMSDPAMIDAELKKIDQARQTYDTALAALEKLAGTPEELDLRKKIGGMRETTRALNNQVAEYAKQDQDLMATQLLIKEAGTATAAWQALLDDYIKLQKRINQEDLDTARAAYQAALVQTLALAAIAIALGIAAGIVITRSILAQLGCEPHEAVDVASRIAAGDLSGEISLGKARQGSLLHAMKQMRDNLARIVEEVRAGTETITTASSEIASGTQDLSSRTEQQASSLEETASSMEELTSTVKQNADNAQQANSLARSASEIAEKGGAVVEEVVATMGSINASSQKVVEIISVIDGIAFQTNILALNAAVEAARAGEQGRGFAVVAAEVRNLAQRSASAAREIKALIADSVDKVGQGARLVDGAGETMREIVTSVRRVTDIMAEITAASREQTSGIEQVSHAVSQMDQVTQQNAALVEQAAAAATAMQEQAARLADAVRVFNTGRAAAAAAAPAPAPARAVAPVKRPAPAVVPVKRPAPAAVPAPKAVAQLRRPAATAAGEDWEEF</sequence>
<dbReference type="PROSITE" id="PS50111">
    <property type="entry name" value="CHEMOTAXIS_TRANSDUC_2"/>
    <property type="match status" value="1"/>
</dbReference>
<name>A0ABQ4Q1S8_9BURK</name>
<evidence type="ECO:0000313" key="7">
    <source>
        <dbReference type="EMBL" id="GIZ51132.1"/>
    </source>
</evidence>
<dbReference type="Pfam" id="PF12729">
    <property type="entry name" value="4HB_MCP_1"/>
    <property type="match status" value="1"/>
</dbReference>
<gene>
    <name evidence="7" type="ORF">NCCP691_11460</name>
</gene>
<dbReference type="EMBL" id="BPMK01000004">
    <property type="protein sequence ID" value="GIZ51132.1"/>
    <property type="molecule type" value="Genomic_DNA"/>
</dbReference>
<dbReference type="SMART" id="SM00283">
    <property type="entry name" value="MA"/>
    <property type="match status" value="1"/>
</dbReference>
<dbReference type="PRINTS" id="PR00260">
    <property type="entry name" value="CHEMTRNSDUCR"/>
</dbReference>
<dbReference type="PANTHER" id="PTHR43531">
    <property type="entry name" value="PROTEIN ICFG"/>
    <property type="match status" value="1"/>
</dbReference>
<dbReference type="Pfam" id="PF00015">
    <property type="entry name" value="MCPsignal"/>
    <property type="match status" value="1"/>
</dbReference>
<comment type="similarity">
    <text evidence="2">Belongs to the methyl-accepting chemotaxis (MCP) protein family.</text>
</comment>
<keyword evidence="3" id="KW-0807">Transducer</keyword>
<dbReference type="InterPro" id="IPR004089">
    <property type="entry name" value="MCPsignal_dom"/>
</dbReference>
<keyword evidence="8" id="KW-1185">Reference proteome</keyword>
<evidence type="ECO:0000256" key="1">
    <source>
        <dbReference type="ARBA" id="ARBA00022481"/>
    </source>
</evidence>